<dbReference type="InterPro" id="IPR036259">
    <property type="entry name" value="MFS_trans_sf"/>
</dbReference>
<keyword evidence="3 6" id="KW-1133">Transmembrane helix</keyword>
<evidence type="ECO:0000313" key="8">
    <source>
        <dbReference type="EMBL" id="MBB4680140.1"/>
    </source>
</evidence>
<dbReference type="PROSITE" id="PS50850">
    <property type="entry name" value="MFS"/>
    <property type="match status" value="1"/>
</dbReference>
<dbReference type="InterPro" id="IPR020846">
    <property type="entry name" value="MFS_dom"/>
</dbReference>
<keyword evidence="9" id="KW-1185">Reference proteome</keyword>
<dbReference type="PANTHER" id="PTHR42718">
    <property type="entry name" value="MAJOR FACILITATOR SUPERFAMILY MULTIDRUG TRANSPORTER MFSC"/>
    <property type="match status" value="1"/>
</dbReference>
<keyword evidence="2 6" id="KW-0812">Transmembrane</keyword>
<feature type="transmembrane region" description="Helical" evidence="6">
    <location>
        <begin position="42"/>
        <end position="60"/>
    </location>
</feature>
<feature type="transmembrane region" description="Helical" evidence="6">
    <location>
        <begin position="72"/>
        <end position="95"/>
    </location>
</feature>
<dbReference type="Pfam" id="PF07690">
    <property type="entry name" value="MFS_1"/>
    <property type="match status" value="1"/>
</dbReference>
<organism evidence="8 9">
    <name type="scientific">Crossiella cryophila</name>
    <dbReference type="NCBI Taxonomy" id="43355"/>
    <lineage>
        <taxon>Bacteria</taxon>
        <taxon>Bacillati</taxon>
        <taxon>Actinomycetota</taxon>
        <taxon>Actinomycetes</taxon>
        <taxon>Pseudonocardiales</taxon>
        <taxon>Pseudonocardiaceae</taxon>
        <taxon>Crossiella</taxon>
    </lineage>
</organism>
<dbReference type="Proteomes" id="UP000533598">
    <property type="component" value="Unassembled WGS sequence"/>
</dbReference>
<feature type="transmembrane region" description="Helical" evidence="6">
    <location>
        <begin position="101"/>
        <end position="119"/>
    </location>
</feature>
<accession>A0A7W7CF83</accession>
<dbReference type="GO" id="GO:0005886">
    <property type="term" value="C:plasma membrane"/>
    <property type="evidence" value="ECO:0007669"/>
    <property type="project" value="UniProtKB-SubCell"/>
</dbReference>
<feature type="transmembrane region" description="Helical" evidence="6">
    <location>
        <begin position="322"/>
        <end position="342"/>
    </location>
</feature>
<protein>
    <submittedName>
        <fullName evidence="8">MFS family permease</fullName>
    </submittedName>
</protein>
<dbReference type="Gene3D" id="1.20.1720.10">
    <property type="entry name" value="Multidrug resistance protein D"/>
    <property type="match status" value="1"/>
</dbReference>
<gene>
    <name evidence="8" type="ORF">HNR67_006258</name>
</gene>
<feature type="region of interest" description="Disordered" evidence="5">
    <location>
        <begin position="187"/>
        <end position="253"/>
    </location>
</feature>
<dbReference type="InterPro" id="IPR011701">
    <property type="entry name" value="MFS"/>
</dbReference>
<feature type="transmembrane region" description="Helical" evidence="6">
    <location>
        <begin position="411"/>
        <end position="436"/>
    </location>
</feature>
<dbReference type="RefSeq" id="WP_185005806.1">
    <property type="nucleotide sequence ID" value="NZ_BAAAUI010000020.1"/>
</dbReference>
<feature type="transmembrane region" description="Helical" evidence="6">
    <location>
        <begin position="480"/>
        <end position="501"/>
    </location>
</feature>
<evidence type="ECO:0000256" key="3">
    <source>
        <dbReference type="ARBA" id="ARBA00022989"/>
    </source>
</evidence>
<feature type="transmembrane region" description="Helical" evidence="6">
    <location>
        <begin position="157"/>
        <end position="176"/>
    </location>
</feature>
<name>A0A7W7CF83_9PSEU</name>
<sequence>MTILPILLSTTFLQLLDVTLVQVALPSITADLHAGQGTTQLVLTGYTLTYASLLLIAARLGDRYGYRRLFRIGLAVFTIGTVSSALAPTAGFLVLARLVEGVGSGLVAPQVFSLIQTALPVERRARALSSLGATMAVAALSGPLLGGVLLTVDPTGLGWRLLFLANVPVALLALAFSGKLPATALPATPATHPARPDQPALRTQLAQSGLPSPAVRPAQPGQPSPSTHPTQPGAPSAVACLAPPDNPRPPAPRIDLLGATLAASGLALLILPLSLGRDTGWPPWTWLTLATALTLLTLFARTQRRPNPLLHPTVLRDRPARTGLLLVLVFNAGVPSLTYLLLRYLQTGPGHTPLTAALLTATYPLAAALGSRLAPTLTRRHGGLPLAIAAAGIAVTTAALAAIVGTPAEPWTLSLLLIPAGLGFGVFTAAVFAVVLARTHPDAIGSASGLLPTAQQLGGTLGITLAGLVFAVGADPASGFGYALGYETVVFLIAAGIALGLSRGRG</sequence>
<feature type="domain" description="Major facilitator superfamily (MFS) profile" evidence="7">
    <location>
        <begin position="3"/>
        <end position="506"/>
    </location>
</feature>
<evidence type="ECO:0000256" key="5">
    <source>
        <dbReference type="SAM" id="MobiDB-lite"/>
    </source>
</evidence>
<feature type="transmembrane region" description="Helical" evidence="6">
    <location>
        <begin position="457"/>
        <end position="474"/>
    </location>
</feature>
<proteinExistence type="predicted"/>
<feature type="transmembrane region" description="Helical" evidence="6">
    <location>
        <begin position="256"/>
        <end position="275"/>
    </location>
</feature>
<evidence type="ECO:0000256" key="1">
    <source>
        <dbReference type="ARBA" id="ARBA00004651"/>
    </source>
</evidence>
<feature type="transmembrane region" description="Helical" evidence="6">
    <location>
        <begin position="281"/>
        <end position="301"/>
    </location>
</feature>
<dbReference type="AlphaFoldDB" id="A0A7W7CF83"/>
<reference evidence="8 9" key="1">
    <citation type="submission" date="2020-08" db="EMBL/GenBank/DDBJ databases">
        <title>Sequencing the genomes of 1000 actinobacteria strains.</title>
        <authorList>
            <person name="Klenk H.-P."/>
        </authorList>
    </citation>
    <scope>NUCLEOTIDE SEQUENCE [LARGE SCALE GENOMIC DNA]</scope>
    <source>
        <strain evidence="8 9">DSM 44230</strain>
    </source>
</reference>
<feature type="transmembrane region" description="Helical" evidence="6">
    <location>
        <begin position="354"/>
        <end position="374"/>
    </location>
</feature>
<evidence type="ECO:0000256" key="6">
    <source>
        <dbReference type="SAM" id="Phobius"/>
    </source>
</evidence>
<dbReference type="PANTHER" id="PTHR42718:SF39">
    <property type="entry name" value="ACTINORHODIN TRANSPORTER-RELATED"/>
    <property type="match status" value="1"/>
</dbReference>
<comment type="caution">
    <text evidence="8">The sequence shown here is derived from an EMBL/GenBank/DDBJ whole genome shotgun (WGS) entry which is preliminary data.</text>
</comment>
<evidence type="ECO:0000256" key="2">
    <source>
        <dbReference type="ARBA" id="ARBA00022692"/>
    </source>
</evidence>
<feature type="transmembrane region" description="Helical" evidence="6">
    <location>
        <begin position="386"/>
        <end position="405"/>
    </location>
</feature>
<evidence type="ECO:0000256" key="4">
    <source>
        <dbReference type="ARBA" id="ARBA00023136"/>
    </source>
</evidence>
<dbReference type="EMBL" id="JACHMH010000001">
    <property type="protein sequence ID" value="MBB4680140.1"/>
    <property type="molecule type" value="Genomic_DNA"/>
</dbReference>
<dbReference type="SUPFAM" id="SSF103473">
    <property type="entry name" value="MFS general substrate transporter"/>
    <property type="match status" value="1"/>
</dbReference>
<comment type="subcellular location">
    <subcellularLocation>
        <location evidence="1">Cell membrane</location>
        <topology evidence="1">Multi-pass membrane protein</topology>
    </subcellularLocation>
</comment>
<dbReference type="GO" id="GO:0022857">
    <property type="term" value="F:transmembrane transporter activity"/>
    <property type="evidence" value="ECO:0007669"/>
    <property type="project" value="InterPro"/>
</dbReference>
<dbReference type="CDD" id="cd17321">
    <property type="entry name" value="MFS_MMR_MDR_like"/>
    <property type="match status" value="1"/>
</dbReference>
<keyword evidence="4 6" id="KW-0472">Membrane</keyword>
<evidence type="ECO:0000313" key="9">
    <source>
        <dbReference type="Proteomes" id="UP000533598"/>
    </source>
</evidence>
<evidence type="ECO:0000259" key="7">
    <source>
        <dbReference type="PROSITE" id="PS50850"/>
    </source>
</evidence>
<feature type="transmembrane region" description="Helical" evidence="6">
    <location>
        <begin position="131"/>
        <end position="151"/>
    </location>
</feature>
<dbReference type="Gene3D" id="1.20.1250.20">
    <property type="entry name" value="MFS general substrate transporter like domains"/>
    <property type="match status" value="1"/>
</dbReference>